<dbReference type="CDD" id="cd00866">
    <property type="entry name" value="PEBP_euk"/>
    <property type="match status" value="1"/>
</dbReference>
<organism evidence="3">
    <name type="scientific">Oikopleura dioica</name>
    <name type="common">Tunicate</name>
    <dbReference type="NCBI Taxonomy" id="34765"/>
    <lineage>
        <taxon>Eukaryota</taxon>
        <taxon>Metazoa</taxon>
        <taxon>Chordata</taxon>
        <taxon>Tunicata</taxon>
        <taxon>Appendicularia</taxon>
        <taxon>Copelata</taxon>
        <taxon>Oikopleuridae</taxon>
        <taxon>Oikopleura</taxon>
    </lineage>
</organism>
<dbReference type="PROSITE" id="PS01220">
    <property type="entry name" value="PBP"/>
    <property type="match status" value="1"/>
</dbReference>
<evidence type="ECO:0000313" key="4">
    <source>
        <dbReference type="Proteomes" id="UP000001307"/>
    </source>
</evidence>
<dbReference type="InterPro" id="IPR036610">
    <property type="entry name" value="PEBP-like_sf"/>
</dbReference>
<dbReference type="InterPro" id="IPR001858">
    <property type="entry name" value="Phosphatidylethanolamine-bd_CS"/>
</dbReference>
<feature type="transmembrane region" description="Helical" evidence="2">
    <location>
        <begin position="71"/>
        <end position="91"/>
    </location>
</feature>
<gene>
    <name evidence="3" type="ORF">GSOID_T00016678001</name>
</gene>
<dbReference type="OrthoDB" id="2153661at2759"/>
<dbReference type="InterPro" id="IPR008914">
    <property type="entry name" value="PEBP"/>
</dbReference>
<proteinExistence type="inferred from homology"/>
<dbReference type="Pfam" id="PF01161">
    <property type="entry name" value="PBP"/>
    <property type="match status" value="1"/>
</dbReference>
<dbReference type="InParanoid" id="E4XNS6"/>
<dbReference type="PANTHER" id="PTHR11362:SF82">
    <property type="entry name" value="PHOSPHATIDYLETHANOLAMINE-BINDING PROTEIN 4"/>
    <property type="match status" value="1"/>
</dbReference>
<reference evidence="3" key="1">
    <citation type="journal article" date="2010" name="Science">
        <title>Plasticity of animal genome architecture unmasked by rapid evolution of a pelagic tunicate.</title>
        <authorList>
            <person name="Denoeud F."/>
            <person name="Henriet S."/>
            <person name="Mungpakdee S."/>
            <person name="Aury J.M."/>
            <person name="Da Silva C."/>
            <person name="Brinkmann H."/>
            <person name="Mikhaleva J."/>
            <person name="Olsen L.C."/>
            <person name="Jubin C."/>
            <person name="Canestro C."/>
            <person name="Bouquet J.M."/>
            <person name="Danks G."/>
            <person name="Poulain J."/>
            <person name="Campsteijn C."/>
            <person name="Adamski M."/>
            <person name="Cross I."/>
            <person name="Yadetie F."/>
            <person name="Muffato M."/>
            <person name="Louis A."/>
            <person name="Butcher S."/>
            <person name="Tsagkogeorga G."/>
            <person name="Konrad A."/>
            <person name="Singh S."/>
            <person name="Jensen M.F."/>
            <person name="Cong E.H."/>
            <person name="Eikeseth-Otteraa H."/>
            <person name="Noel B."/>
            <person name="Anthouard V."/>
            <person name="Porcel B.M."/>
            <person name="Kachouri-Lafond R."/>
            <person name="Nishino A."/>
            <person name="Ugolini M."/>
            <person name="Chourrout P."/>
            <person name="Nishida H."/>
            <person name="Aasland R."/>
            <person name="Huzurbazar S."/>
            <person name="Westhof E."/>
            <person name="Delsuc F."/>
            <person name="Lehrach H."/>
            <person name="Reinhardt R."/>
            <person name="Weissenbach J."/>
            <person name="Roy S.W."/>
            <person name="Artiguenave F."/>
            <person name="Postlethwait J.H."/>
            <person name="Manak J.R."/>
            <person name="Thompson E.M."/>
            <person name="Jaillon O."/>
            <person name="Du Pasquier L."/>
            <person name="Boudinot P."/>
            <person name="Liberles D.A."/>
            <person name="Volff J.N."/>
            <person name="Philippe H."/>
            <person name="Lenhard B."/>
            <person name="Roest Crollius H."/>
            <person name="Wincker P."/>
            <person name="Chourrout D."/>
        </authorList>
    </citation>
    <scope>NUCLEOTIDE SEQUENCE [LARGE SCALE GENOMIC DNA]</scope>
</reference>
<name>E4XNS6_OIKDI</name>
<evidence type="ECO:0000313" key="3">
    <source>
        <dbReference type="EMBL" id="CBY11514.1"/>
    </source>
</evidence>
<dbReference type="AlphaFoldDB" id="E4XNS6"/>
<accession>E4XNS6</accession>
<comment type="similarity">
    <text evidence="1">Belongs to the phosphatidylethanolamine-binding protein family.</text>
</comment>
<keyword evidence="2" id="KW-0812">Transmembrane</keyword>
<sequence length="308" mass="35539">MSDEEIRPTSSEREHFARKLAKEIAETTLKVLEKDKRISSREPNFLGTLPRSQSALNLGKDRNRCFFRNPFVGAAFVLVFLALGATTISILKKETQYERENEIPETSANGLFWYLDRKCRTKVDPSFFVEFSTDKFGRSLGCSDEELLVVNPEVFSKRHKWLVKLKAWFPMFEDDSLFTVLMIDPDVPSVEDQSSRYFLHWAVVNIPMPLINYSEHQTPIYPPQLELSTCDSGNVFNCTNVIEYKPPNPPLGTGAHRYQFLLFWQSARITESQVKETFSRGRVKFDPEVLKFYLKMSFTAATSFKCGH</sequence>
<keyword evidence="4" id="KW-1185">Reference proteome</keyword>
<dbReference type="PANTHER" id="PTHR11362">
    <property type="entry name" value="PHOSPHATIDYLETHANOLAMINE-BINDING PROTEIN"/>
    <property type="match status" value="1"/>
</dbReference>
<dbReference type="SUPFAM" id="SSF49777">
    <property type="entry name" value="PEBP-like"/>
    <property type="match status" value="1"/>
</dbReference>
<protein>
    <submittedName>
        <fullName evidence="3">Uncharacterized protein</fullName>
    </submittedName>
</protein>
<dbReference type="EMBL" id="FN653086">
    <property type="protein sequence ID" value="CBY11514.1"/>
    <property type="molecule type" value="Genomic_DNA"/>
</dbReference>
<dbReference type="Proteomes" id="UP000001307">
    <property type="component" value="Unassembled WGS sequence"/>
</dbReference>
<evidence type="ECO:0000256" key="1">
    <source>
        <dbReference type="ARBA" id="ARBA00007091"/>
    </source>
</evidence>
<dbReference type="InterPro" id="IPR035810">
    <property type="entry name" value="PEBP_euk"/>
</dbReference>
<keyword evidence="2" id="KW-1133">Transmembrane helix</keyword>
<evidence type="ECO:0000256" key="2">
    <source>
        <dbReference type="SAM" id="Phobius"/>
    </source>
</evidence>
<dbReference type="Gene3D" id="3.90.280.10">
    <property type="entry name" value="PEBP-like"/>
    <property type="match status" value="1"/>
</dbReference>
<keyword evidence="2" id="KW-0472">Membrane</keyword>